<dbReference type="OrthoDB" id="10042249at2759"/>
<evidence type="ECO:0000313" key="13">
    <source>
        <dbReference type="Proteomes" id="UP000593567"/>
    </source>
</evidence>
<dbReference type="AlphaFoldDB" id="A0A7J7J564"/>
<dbReference type="Gene3D" id="3.30.160.60">
    <property type="entry name" value="Classic Zinc Finger"/>
    <property type="match status" value="2"/>
</dbReference>
<gene>
    <name evidence="12" type="ORF">EB796_020887</name>
</gene>
<keyword evidence="5" id="KW-0862">Zinc</keyword>
<accession>A0A7J7J564</accession>
<evidence type="ECO:0000256" key="10">
    <source>
        <dbReference type="SAM" id="MobiDB-lite"/>
    </source>
</evidence>
<feature type="domain" description="C2H2-type" evidence="11">
    <location>
        <begin position="145"/>
        <end position="174"/>
    </location>
</feature>
<protein>
    <submittedName>
        <fullName evidence="12">HIVEP2</fullName>
    </submittedName>
</protein>
<organism evidence="12 13">
    <name type="scientific">Bugula neritina</name>
    <name type="common">Brown bryozoan</name>
    <name type="synonym">Sertularia neritina</name>
    <dbReference type="NCBI Taxonomy" id="10212"/>
    <lineage>
        <taxon>Eukaryota</taxon>
        <taxon>Metazoa</taxon>
        <taxon>Spiralia</taxon>
        <taxon>Lophotrochozoa</taxon>
        <taxon>Bryozoa</taxon>
        <taxon>Gymnolaemata</taxon>
        <taxon>Cheilostomatida</taxon>
        <taxon>Flustrina</taxon>
        <taxon>Buguloidea</taxon>
        <taxon>Bugulidae</taxon>
        <taxon>Bugula</taxon>
    </lineage>
</organism>
<evidence type="ECO:0000259" key="11">
    <source>
        <dbReference type="PROSITE" id="PS50157"/>
    </source>
</evidence>
<comment type="subcellular location">
    <subcellularLocation>
        <location evidence="1">Nucleus</location>
    </subcellularLocation>
</comment>
<reference evidence="12" key="1">
    <citation type="submission" date="2020-06" db="EMBL/GenBank/DDBJ databases">
        <title>Draft genome of Bugula neritina, a colonial animal packing powerful symbionts and potential medicines.</title>
        <authorList>
            <person name="Rayko M."/>
        </authorList>
    </citation>
    <scope>NUCLEOTIDE SEQUENCE [LARGE SCALE GENOMIC DNA]</scope>
    <source>
        <strain evidence="12">Kwan_BN1</strain>
    </source>
</reference>
<sequence length="812" mass="88205">MSEISNLAKSNAAAVSSRRRTLERQSSVNQLLSANEVATSSKTFNLSDHTKSASLSSVQSSPDRASGVQGTSLQSCDSQDVSQGASLDKFDSVTSVDATGFSKSGRKRKHPFKPGKHICQYCGRACAKPSVLKKHIRMHTGERPFPCNVCELSFKTKSNLYKHWKSLAHTMRSKEKGISLDSNYGENMSSREESVDMLEGDPSTDADSILNQSFEKIPATVSAINRQSPSPTKSLQIIYLETLRELEKICDAIDNYAELEKLVLLRRSHWLHENTSCIVSIQLQPQKLPQSSKSDVDIDNTVTTAPVQSVNSHIDAGNSQSSVHSRIEKIIRDNNEIVSDSSHGISRRRLSRQNSVSSPANQMFASETPTSIFASSFATPSIQQSPGTVAITSADVPGRDELLGSLTKVISATSMIDPDIKICMHKNFVEVRLSLSIPDVSTRKRSSHSISYGEVILSANNMKVIGDNYICAQCKTSFSRLHVLEIHLAFYCHEDYIDHALANRSHYHHIPRKESTEKHKRKLFKAGSEELSSSTSADKYIINPKYKRSKSDRPRFAHQGSSTEAVVADGVNTKEYLKKHVLKHMGQHSGGSVSESQDPPANLRQPLLYSVSRYQSAGSSRAESFDSSYKVSLLSAPTSTQSVKPAETSCDSPSTSCTNNPLVSKSQSLPLSMPLDSSKLPIASSPEQSLAAAVTSTKAVTTTTSPNIALPSSTESNITKSSSFSAVRISKPNLSAVSSNLSVSLESARVLTAAKPLSSQGVRMRLTVSNVSTVNYASMLPAVAPQQKTIPLSSASSVQLIPFPVQLVNAHQ</sequence>
<dbReference type="FunFam" id="3.30.160.60:FF:000688">
    <property type="entry name" value="zinc finger protein 197 isoform X1"/>
    <property type="match status" value="1"/>
</dbReference>
<dbReference type="EMBL" id="VXIV02003144">
    <property type="protein sequence ID" value="KAF6020811.1"/>
    <property type="molecule type" value="Genomic_DNA"/>
</dbReference>
<keyword evidence="2" id="KW-0479">Metal-binding</keyword>
<feature type="region of interest" description="Disordered" evidence="10">
    <location>
        <begin position="50"/>
        <end position="79"/>
    </location>
</feature>
<feature type="compositionally biased region" description="Polar residues" evidence="10">
    <location>
        <begin position="352"/>
        <end position="362"/>
    </location>
</feature>
<keyword evidence="13" id="KW-1185">Reference proteome</keyword>
<evidence type="ECO:0000313" key="12">
    <source>
        <dbReference type="EMBL" id="KAF6020811.1"/>
    </source>
</evidence>
<dbReference type="GO" id="GO:0000978">
    <property type="term" value="F:RNA polymerase II cis-regulatory region sequence-specific DNA binding"/>
    <property type="evidence" value="ECO:0007669"/>
    <property type="project" value="TreeGrafter"/>
</dbReference>
<feature type="region of interest" description="Disordered" evidence="10">
    <location>
        <begin position="542"/>
        <end position="564"/>
    </location>
</feature>
<feature type="region of interest" description="Disordered" evidence="10">
    <location>
        <begin position="1"/>
        <end position="27"/>
    </location>
</feature>
<dbReference type="PROSITE" id="PS50157">
    <property type="entry name" value="ZINC_FINGER_C2H2_2"/>
    <property type="match status" value="2"/>
</dbReference>
<evidence type="ECO:0000256" key="4">
    <source>
        <dbReference type="ARBA" id="ARBA00022771"/>
    </source>
</evidence>
<feature type="region of interest" description="Disordered" evidence="10">
    <location>
        <begin position="636"/>
        <end position="661"/>
    </location>
</feature>
<evidence type="ECO:0000256" key="8">
    <source>
        <dbReference type="ARBA" id="ARBA00023242"/>
    </source>
</evidence>
<dbReference type="InterPro" id="IPR036236">
    <property type="entry name" value="Znf_C2H2_sf"/>
</dbReference>
<dbReference type="SMART" id="SM00355">
    <property type="entry name" value="ZnF_C2H2"/>
    <property type="match status" value="3"/>
</dbReference>
<feature type="domain" description="C2H2-type" evidence="11">
    <location>
        <begin position="117"/>
        <end position="144"/>
    </location>
</feature>
<evidence type="ECO:0000256" key="3">
    <source>
        <dbReference type="ARBA" id="ARBA00022737"/>
    </source>
</evidence>
<evidence type="ECO:0000256" key="6">
    <source>
        <dbReference type="ARBA" id="ARBA00023015"/>
    </source>
</evidence>
<feature type="region of interest" description="Disordered" evidence="10">
    <location>
        <begin position="511"/>
        <end position="530"/>
    </location>
</feature>
<proteinExistence type="predicted"/>
<dbReference type="GO" id="GO:0008270">
    <property type="term" value="F:zinc ion binding"/>
    <property type="evidence" value="ECO:0007669"/>
    <property type="project" value="UniProtKB-KW"/>
</dbReference>
<name>A0A7J7J564_BUGNE</name>
<keyword evidence="4 9" id="KW-0863">Zinc-finger</keyword>
<dbReference type="PANTHER" id="PTHR45944:SF2">
    <property type="entry name" value="SCHNURRI, ISOFORM F"/>
    <property type="match status" value="1"/>
</dbReference>
<evidence type="ECO:0000256" key="2">
    <source>
        <dbReference type="ARBA" id="ARBA00022723"/>
    </source>
</evidence>
<dbReference type="SUPFAM" id="SSF57667">
    <property type="entry name" value="beta-beta-alpha zinc fingers"/>
    <property type="match status" value="1"/>
</dbReference>
<dbReference type="PROSITE" id="PS00028">
    <property type="entry name" value="ZINC_FINGER_C2H2_1"/>
    <property type="match status" value="3"/>
</dbReference>
<dbReference type="Proteomes" id="UP000593567">
    <property type="component" value="Unassembled WGS sequence"/>
</dbReference>
<evidence type="ECO:0000256" key="5">
    <source>
        <dbReference type="ARBA" id="ARBA00022833"/>
    </source>
</evidence>
<dbReference type="InterPro" id="IPR013087">
    <property type="entry name" value="Znf_C2H2_type"/>
</dbReference>
<comment type="caution">
    <text evidence="12">The sequence shown here is derived from an EMBL/GenBank/DDBJ whole genome shotgun (WGS) entry which is preliminary data.</text>
</comment>
<keyword evidence="6" id="KW-0805">Transcription regulation</keyword>
<evidence type="ECO:0000256" key="9">
    <source>
        <dbReference type="PROSITE-ProRule" id="PRU00042"/>
    </source>
</evidence>
<keyword evidence="3" id="KW-0677">Repeat</keyword>
<keyword evidence="8" id="KW-0539">Nucleus</keyword>
<dbReference type="PANTHER" id="PTHR45944">
    <property type="entry name" value="SCHNURRI, ISOFORM F"/>
    <property type="match status" value="1"/>
</dbReference>
<evidence type="ECO:0000256" key="1">
    <source>
        <dbReference type="ARBA" id="ARBA00004123"/>
    </source>
</evidence>
<keyword evidence="7" id="KW-0804">Transcription</keyword>
<dbReference type="GO" id="GO:0005634">
    <property type="term" value="C:nucleus"/>
    <property type="evidence" value="ECO:0007669"/>
    <property type="project" value="UniProtKB-SubCell"/>
</dbReference>
<dbReference type="GO" id="GO:0000981">
    <property type="term" value="F:DNA-binding transcription factor activity, RNA polymerase II-specific"/>
    <property type="evidence" value="ECO:0007669"/>
    <property type="project" value="TreeGrafter"/>
</dbReference>
<dbReference type="InterPro" id="IPR051969">
    <property type="entry name" value="Zinc-finger_DNA-bd_regulators"/>
</dbReference>
<feature type="region of interest" description="Disordered" evidence="10">
    <location>
        <begin position="341"/>
        <end position="362"/>
    </location>
</feature>
<evidence type="ECO:0000256" key="7">
    <source>
        <dbReference type="ARBA" id="ARBA00023163"/>
    </source>
</evidence>
<dbReference type="Pfam" id="PF00096">
    <property type="entry name" value="zf-C2H2"/>
    <property type="match status" value="2"/>
</dbReference>